<dbReference type="AlphaFoldDB" id="A0A6J7H9T7"/>
<organism evidence="2">
    <name type="scientific">freshwater metagenome</name>
    <dbReference type="NCBI Taxonomy" id="449393"/>
    <lineage>
        <taxon>unclassified sequences</taxon>
        <taxon>metagenomes</taxon>
        <taxon>ecological metagenomes</taxon>
    </lineage>
</organism>
<evidence type="ECO:0000259" key="1">
    <source>
        <dbReference type="Pfam" id="PF13577"/>
    </source>
</evidence>
<sequence>MSTDSVAITNLLYRYAECMDNGDFTGAAALFGTARIRIAAGDEGLTDAAGILALWESSVIRYPDGTPRTKHVTTNAIVTIDESGTSASTHSYYDVFQQVDDFALQPIIGGRYHDRFAKVDGKWQWVERDYTLIDLVGDLSHHLTGDIPQ</sequence>
<dbReference type="EMBL" id="CAFBMH010000059">
    <property type="protein sequence ID" value="CAB4913325.1"/>
    <property type="molecule type" value="Genomic_DNA"/>
</dbReference>
<feature type="domain" description="SnoaL-like" evidence="1">
    <location>
        <begin position="3"/>
        <end position="128"/>
    </location>
</feature>
<accession>A0A6J7H9T7</accession>
<gene>
    <name evidence="2" type="ORF">UFOPK3543_01650</name>
</gene>
<reference evidence="2" key="1">
    <citation type="submission" date="2020-05" db="EMBL/GenBank/DDBJ databases">
        <authorList>
            <person name="Chiriac C."/>
            <person name="Salcher M."/>
            <person name="Ghai R."/>
            <person name="Kavagutti S V."/>
        </authorList>
    </citation>
    <scope>NUCLEOTIDE SEQUENCE</scope>
</reference>
<evidence type="ECO:0000313" key="2">
    <source>
        <dbReference type="EMBL" id="CAB4913325.1"/>
    </source>
</evidence>
<dbReference type="CDD" id="cd00531">
    <property type="entry name" value="NTF2_like"/>
    <property type="match status" value="1"/>
</dbReference>
<dbReference type="SUPFAM" id="SSF54427">
    <property type="entry name" value="NTF2-like"/>
    <property type="match status" value="1"/>
</dbReference>
<name>A0A6J7H9T7_9ZZZZ</name>
<proteinExistence type="predicted"/>
<protein>
    <submittedName>
        <fullName evidence="2">Unannotated protein</fullName>
    </submittedName>
</protein>
<dbReference type="Gene3D" id="3.10.450.50">
    <property type="match status" value="1"/>
</dbReference>
<dbReference type="InterPro" id="IPR037401">
    <property type="entry name" value="SnoaL-like"/>
</dbReference>
<dbReference type="InterPro" id="IPR032710">
    <property type="entry name" value="NTF2-like_dom_sf"/>
</dbReference>
<dbReference type="Pfam" id="PF13577">
    <property type="entry name" value="SnoaL_4"/>
    <property type="match status" value="1"/>
</dbReference>